<dbReference type="EMBL" id="VIWP01000001">
    <property type="protein sequence ID" value="TWF58212.1"/>
    <property type="molecule type" value="Genomic_DNA"/>
</dbReference>
<dbReference type="Proteomes" id="UP000320653">
    <property type="component" value="Unassembled WGS sequence"/>
</dbReference>
<dbReference type="AlphaFoldDB" id="A0A561R6H1"/>
<evidence type="ECO:0000313" key="1">
    <source>
        <dbReference type="EMBL" id="TWF58212.1"/>
    </source>
</evidence>
<sequence>MLQEHLHHLPPLTSDDLATLQEVFDQVCKKKSLKKMSQEAEDMAATIVQHYQHGVRDPRQLLRLLV</sequence>
<name>A0A561R6H1_9HYPH</name>
<organism evidence="1 2">
    <name type="scientific">Neorhizobium alkalisoli</name>
    <dbReference type="NCBI Taxonomy" id="528178"/>
    <lineage>
        <taxon>Bacteria</taxon>
        <taxon>Pseudomonadati</taxon>
        <taxon>Pseudomonadota</taxon>
        <taxon>Alphaproteobacteria</taxon>
        <taxon>Hyphomicrobiales</taxon>
        <taxon>Rhizobiaceae</taxon>
        <taxon>Rhizobium/Agrobacterium group</taxon>
        <taxon>Neorhizobium</taxon>
    </lineage>
</organism>
<gene>
    <name evidence="1" type="ORF">FHW37_10115</name>
</gene>
<accession>A0A561R6H1</accession>
<evidence type="ECO:0000313" key="2">
    <source>
        <dbReference type="Proteomes" id="UP000320653"/>
    </source>
</evidence>
<protein>
    <submittedName>
        <fullName evidence="1">Uncharacterized protein</fullName>
    </submittedName>
</protein>
<proteinExistence type="predicted"/>
<comment type="caution">
    <text evidence="1">The sequence shown here is derived from an EMBL/GenBank/DDBJ whole genome shotgun (WGS) entry which is preliminary data.</text>
</comment>
<reference evidence="1 2" key="1">
    <citation type="submission" date="2019-06" db="EMBL/GenBank/DDBJ databases">
        <title>Sorghum-associated microbial communities from plants grown in Nebraska, USA.</title>
        <authorList>
            <person name="Schachtman D."/>
        </authorList>
    </citation>
    <scope>NUCLEOTIDE SEQUENCE [LARGE SCALE GENOMIC DNA]</scope>
    <source>
        <strain evidence="1 2">1225</strain>
    </source>
</reference>
<keyword evidence="2" id="KW-1185">Reference proteome</keyword>